<organism evidence="1">
    <name type="scientific">Rhizophora mucronata</name>
    <name type="common">Asiatic mangrove</name>
    <dbReference type="NCBI Taxonomy" id="61149"/>
    <lineage>
        <taxon>Eukaryota</taxon>
        <taxon>Viridiplantae</taxon>
        <taxon>Streptophyta</taxon>
        <taxon>Embryophyta</taxon>
        <taxon>Tracheophyta</taxon>
        <taxon>Spermatophyta</taxon>
        <taxon>Magnoliopsida</taxon>
        <taxon>eudicotyledons</taxon>
        <taxon>Gunneridae</taxon>
        <taxon>Pentapetalae</taxon>
        <taxon>rosids</taxon>
        <taxon>fabids</taxon>
        <taxon>Malpighiales</taxon>
        <taxon>Rhizophoraceae</taxon>
        <taxon>Rhizophora</taxon>
    </lineage>
</organism>
<reference evidence="1" key="1">
    <citation type="submission" date="2018-02" db="EMBL/GenBank/DDBJ databases">
        <title>Rhizophora mucronata_Transcriptome.</title>
        <authorList>
            <person name="Meera S.P."/>
            <person name="Sreeshan A."/>
            <person name="Augustine A."/>
        </authorList>
    </citation>
    <scope>NUCLEOTIDE SEQUENCE</scope>
    <source>
        <tissue evidence="1">Leaf</tissue>
    </source>
</reference>
<name>A0A2P2PU66_RHIMU</name>
<dbReference type="EMBL" id="GGEC01077812">
    <property type="protein sequence ID" value="MBX58296.1"/>
    <property type="molecule type" value="Transcribed_RNA"/>
</dbReference>
<accession>A0A2P2PU66</accession>
<sequence>MVNSLLDSCLEDLRWTYDVYYALLVSHIQPMDTSKILTELY</sequence>
<proteinExistence type="predicted"/>
<evidence type="ECO:0000313" key="1">
    <source>
        <dbReference type="EMBL" id="MBX58296.1"/>
    </source>
</evidence>
<dbReference type="AlphaFoldDB" id="A0A2P2PU66"/>
<protein>
    <submittedName>
        <fullName evidence="1">Uncharacterized protein</fullName>
    </submittedName>
</protein>